<proteinExistence type="predicted"/>
<reference evidence="1 2" key="1">
    <citation type="submission" date="2018-09" db="EMBL/GenBank/DDBJ databases">
        <authorList>
            <person name="Ulbrich M.C."/>
            <person name="Stoner T.H."/>
            <person name="Garlena R.A."/>
            <person name="Russell D.A."/>
            <person name="Pope W.H."/>
            <person name="Jacobs-Sera D."/>
            <person name="Hatfull G.F."/>
        </authorList>
    </citation>
    <scope>NUCLEOTIDE SEQUENCE [LARGE SCALE GENOMIC DNA]</scope>
</reference>
<gene>
    <name evidence="1" type="primary">39</name>
    <name evidence="1" type="ORF">PBI_HESTIA_39</name>
</gene>
<sequence length="72" mass="7557">MPYDDDALRALAMAGVPISPTEARRLADAGVPGVPDFVRLTGRPLASRNFDPAPTPVGWVTLPVTGKDADRG</sequence>
<keyword evidence="2" id="KW-1185">Reference proteome</keyword>
<dbReference type="KEGG" id="vg:77931822"/>
<name>A0A3G3M460_9CAUD</name>
<dbReference type="GeneID" id="77931822"/>
<dbReference type="Proteomes" id="UP000270301">
    <property type="component" value="Segment"/>
</dbReference>
<organism evidence="1 2">
    <name type="scientific">Arthrobacter phage Hestia</name>
    <dbReference type="NCBI Taxonomy" id="2419609"/>
    <lineage>
        <taxon>Viruses</taxon>
        <taxon>Duplodnaviria</taxon>
        <taxon>Heunggongvirae</taxon>
        <taxon>Uroviricota</taxon>
        <taxon>Caudoviricetes</taxon>
        <taxon>Hestiavirus</taxon>
        <taxon>Hestiavirus hestia</taxon>
    </lineage>
</organism>
<dbReference type="RefSeq" id="YP_010655950.1">
    <property type="nucleotide sequence ID" value="NC_070833.1"/>
</dbReference>
<dbReference type="EMBL" id="MH910036">
    <property type="protein sequence ID" value="AYR00917.1"/>
    <property type="molecule type" value="Genomic_DNA"/>
</dbReference>
<protein>
    <submittedName>
        <fullName evidence="1">Uncharacterized protein</fullName>
    </submittedName>
</protein>
<accession>A0A3G3M460</accession>
<evidence type="ECO:0000313" key="2">
    <source>
        <dbReference type="Proteomes" id="UP000270301"/>
    </source>
</evidence>
<evidence type="ECO:0000313" key="1">
    <source>
        <dbReference type="EMBL" id="AYR00917.1"/>
    </source>
</evidence>